<dbReference type="FunFam" id="4.10.60.10:FF:000091">
    <property type="entry name" value="Zinc finger CCHC-type-containing 9"/>
    <property type="match status" value="1"/>
</dbReference>
<feature type="region of interest" description="Disordered" evidence="6">
    <location>
        <begin position="1"/>
        <end position="44"/>
    </location>
</feature>
<gene>
    <name evidence="8" type="ORF">BRAPAZ1V2_A10P10160.2</name>
</gene>
<dbReference type="SMART" id="SM00343">
    <property type="entry name" value="ZnF_C2HC"/>
    <property type="match status" value="3"/>
</dbReference>
<keyword evidence="3 5" id="KW-0863">Zinc-finger</keyword>
<dbReference type="PANTHER" id="PTHR47798:SF2">
    <property type="entry name" value="CCHC-TYPE DOMAIN-CONTAINING PROTEIN"/>
    <property type="match status" value="1"/>
</dbReference>
<evidence type="ECO:0000313" key="8">
    <source>
        <dbReference type="EMBL" id="CAG7909770.1"/>
    </source>
</evidence>
<evidence type="ECO:0000256" key="6">
    <source>
        <dbReference type="SAM" id="MobiDB-lite"/>
    </source>
</evidence>
<dbReference type="Gramene" id="A10p10160.2_BraZ1">
    <property type="protein sequence ID" value="A10p10160.2_BraZ1.CDS"/>
    <property type="gene ID" value="A10g10160.2_BraZ1"/>
</dbReference>
<name>A0A8D9I280_BRACM</name>
<feature type="non-terminal residue" evidence="8">
    <location>
        <position position="273"/>
    </location>
</feature>
<evidence type="ECO:0000256" key="2">
    <source>
        <dbReference type="ARBA" id="ARBA00022737"/>
    </source>
</evidence>
<dbReference type="GO" id="GO:0008270">
    <property type="term" value="F:zinc ion binding"/>
    <property type="evidence" value="ECO:0007669"/>
    <property type="project" value="UniProtKB-KW"/>
</dbReference>
<evidence type="ECO:0000259" key="7">
    <source>
        <dbReference type="PROSITE" id="PS50158"/>
    </source>
</evidence>
<feature type="domain" description="CCHC-type" evidence="7">
    <location>
        <begin position="144"/>
        <end position="159"/>
    </location>
</feature>
<dbReference type="Pfam" id="PF00098">
    <property type="entry name" value="zf-CCHC"/>
    <property type="match status" value="1"/>
</dbReference>
<organism evidence="8 9">
    <name type="scientific">Brassica campestris</name>
    <name type="common">Field mustard</name>
    <dbReference type="NCBI Taxonomy" id="3711"/>
    <lineage>
        <taxon>Eukaryota</taxon>
        <taxon>Viridiplantae</taxon>
        <taxon>Streptophyta</taxon>
        <taxon>Embryophyta</taxon>
        <taxon>Tracheophyta</taxon>
        <taxon>Spermatophyta</taxon>
        <taxon>Magnoliopsida</taxon>
        <taxon>eudicotyledons</taxon>
        <taxon>Gunneridae</taxon>
        <taxon>Pentapetalae</taxon>
        <taxon>rosids</taxon>
        <taxon>malvids</taxon>
        <taxon>Brassicales</taxon>
        <taxon>Brassicaceae</taxon>
        <taxon>Brassiceae</taxon>
        <taxon>Brassica</taxon>
    </lineage>
</organism>
<feature type="compositionally biased region" description="Basic and acidic residues" evidence="6">
    <location>
        <begin position="1"/>
        <end position="22"/>
    </location>
</feature>
<keyword evidence="4" id="KW-0862">Zinc</keyword>
<proteinExistence type="predicted"/>
<evidence type="ECO:0000256" key="4">
    <source>
        <dbReference type="ARBA" id="ARBA00022833"/>
    </source>
</evidence>
<sequence length="273" mass="30653">EAHPEQFPKPEPTSPKDPDKKKSLFKKKKPDPMRKCSSTRHPLRVPGMKPGEGCYICKSKTHIAKVCFSATSWHINKSTELKSGGLPIHLYIAQGPSSHTMWDSNSPSTRDGGSLDSCDRSHVHVSSHGLHLLVLMRGTKFASCFICKEHGHISKNCPQNKHGVYPMGGCCKVCGSVAHLVKDCPDKLNRDSTPTKSSSNIFCFKRLKRRIRCYTTRQTHQVQYGDDLEDDFYEEPKSSKKNKTSDDVITPDNVDEKRILKKKQGPTIVNFFG</sequence>
<evidence type="ECO:0000256" key="1">
    <source>
        <dbReference type="ARBA" id="ARBA00022723"/>
    </source>
</evidence>
<dbReference type="AlphaFoldDB" id="A0A8D9I280"/>
<dbReference type="SUPFAM" id="SSF57756">
    <property type="entry name" value="Retrovirus zinc finger-like domains"/>
    <property type="match status" value="1"/>
</dbReference>
<dbReference type="Gene3D" id="4.10.60.10">
    <property type="entry name" value="Zinc finger, CCHC-type"/>
    <property type="match status" value="1"/>
</dbReference>
<dbReference type="EMBL" id="LS974626">
    <property type="protein sequence ID" value="CAG7909770.1"/>
    <property type="molecule type" value="Genomic_DNA"/>
</dbReference>
<dbReference type="InterPro" id="IPR036875">
    <property type="entry name" value="Znf_CCHC_sf"/>
</dbReference>
<keyword evidence="1" id="KW-0479">Metal-binding</keyword>
<dbReference type="PROSITE" id="PS50158">
    <property type="entry name" value="ZF_CCHC"/>
    <property type="match status" value="1"/>
</dbReference>
<evidence type="ECO:0000256" key="3">
    <source>
        <dbReference type="ARBA" id="ARBA00022771"/>
    </source>
</evidence>
<evidence type="ECO:0000256" key="5">
    <source>
        <dbReference type="PROSITE-ProRule" id="PRU00047"/>
    </source>
</evidence>
<accession>A0A8D9I280</accession>
<protein>
    <recommendedName>
        <fullName evidence="7">CCHC-type domain-containing protein</fullName>
    </recommendedName>
</protein>
<evidence type="ECO:0000313" key="9">
    <source>
        <dbReference type="Proteomes" id="UP000694005"/>
    </source>
</evidence>
<dbReference type="GO" id="GO:0003676">
    <property type="term" value="F:nucleic acid binding"/>
    <property type="evidence" value="ECO:0007669"/>
    <property type="project" value="InterPro"/>
</dbReference>
<keyword evidence="2" id="KW-0677">Repeat</keyword>
<dbReference type="Proteomes" id="UP000694005">
    <property type="component" value="Chromosome A10"/>
</dbReference>
<reference evidence="8 9" key="1">
    <citation type="submission" date="2021-07" db="EMBL/GenBank/DDBJ databases">
        <authorList>
            <consortium name="Genoscope - CEA"/>
            <person name="William W."/>
        </authorList>
    </citation>
    <scope>NUCLEOTIDE SEQUENCE [LARGE SCALE GENOMIC DNA]</scope>
</reference>
<dbReference type="PANTHER" id="PTHR47798">
    <property type="entry name" value="OS04G0555800 PROTEIN"/>
    <property type="match status" value="1"/>
</dbReference>
<dbReference type="InterPro" id="IPR001878">
    <property type="entry name" value="Znf_CCHC"/>
</dbReference>